<accession>A0A8J7FNW5</accession>
<dbReference type="Proteomes" id="UP000604481">
    <property type="component" value="Unassembled WGS sequence"/>
</dbReference>
<organism evidence="2 3">
    <name type="scientific">Chitinilyticum piscinae</name>
    <dbReference type="NCBI Taxonomy" id="2866724"/>
    <lineage>
        <taxon>Bacteria</taxon>
        <taxon>Pseudomonadati</taxon>
        <taxon>Pseudomonadota</taxon>
        <taxon>Betaproteobacteria</taxon>
        <taxon>Neisseriales</taxon>
        <taxon>Chitinibacteraceae</taxon>
        <taxon>Chitinilyticum</taxon>
    </lineage>
</organism>
<dbReference type="EMBL" id="JADFUA010000004">
    <property type="protein sequence ID" value="MBE9609524.1"/>
    <property type="molecule type" value="Genomic_DNA"/>
</dbReference>
<keyword evidence="1" id="KW-0732">Signal</keyword>
<evidence type="ECO:0000256" key="1">
    <source>
        <dbReference type="SAM" id="SignalP"/>
    </source>
</evidence>
<gene>
    <name evidence="2" type="ORF">INR99_09180</name>
</gene>
<protein>
    <submittedName>
        <fullName evidence="2">Uncharacterized protein</fullName>
    </submittedName>
</protein>
<feature type="signal peptide" evidence="1">
    <location>
        <begin position="1"/>
        <end position="27"/>
    </location>
</feature>
<name>A0A8J7FNW5_9NEIS</name>
<proteinExistence type="predicted"/>
<evidence type="ECO:0000313" key="3">
    <source>
        <dbReference type="Proteomes" id="UP000604481"/>
    </source>
</evidence>
<reference evidence="2 3" key="1">
    <citation type="submission" date="2020-10" db="EMBL/GenBank/DDBJ databases">
        <title>The genome sequence of Chitinilyticum litopenaei 4Y14.</title>
        <authorList>
            <person name="Liu Y."/>
        </authorList>
    </citation>
    <scope>NUCLEOTIDE SEQUENCE [LARGE SCALE GENOMIC DNA]</scope>
    <source>
        <strain evidence="2 3">4Y14</strain>
    </source>
</reference>
<dbReference type="AlphaFoldDB" id="A0A8J7FNW5"/>
<comment type="caution">
    <text evidence="2">The sequence shown here is derived from an EMBL/GenBank/DDBJ whole genome shotgun (WGS) entry which is preliminary data.</text>
</comment>
<keyword evidence="3" id="KW-1185">Reference proteome</keyword>
<evidence type="ECO:0000313" key="2">
    <source>
        <dbReference type="EMBL" id="MBE9609524.1"/>
    </source>
</evidence>
<feature type="chain" id="PRO_5035177775" evidence="1">
    <location>
        <begin position="28"/>
        <end position="218"/>
    </location>
</feature>
<dbReference type="RefSeq" id="WP_194116047.1">
    <property type="nucleotide sequence ID" value="NZ_JADFUA010000004.1"/>
</dbReference>
<sequence length="218" mass="23945">MKTNVIVSSTLIAFLLVNPLMIATASARDFSYLAGRDNRQASTQLEQAGYSQVHYETSGDNKWDYWWNASSQDCISAHQVGYTYQSLTNSPSSDCTKYVSQESGNNGTNTALAVGVGVAAAAGLAALIHHNRHKHDNDNNDDNGRTSNYVDVADLQGIRASYGESELHSRGFHAIDGEKGWHRSYTTWWNPSARECVQVTTRQGRYDEVNVVSNSACS</sequence>